<sequence length="189" mass="19367">MADRPARRADPGDPGAAGGREPEPAGAKRQGPVVARKTDYAGAVYGSLLAASVVAGAGTLGSFPRFKLVLLLLCTGVVFWAAHVYARLVGDRLVNESLSRQEIRRVCLDEWPIVQAAVPPAAAVAVSPLLGLGPYGAAWLGLAVAAAEQVGWASVAVVRAGAPRRLVLIAGAVNLLLGLTIVALKAALH</sequence>
<evidence type="ECO:0000313" key="4">
    <source>
        <dbReference type="Proteomes" id="UP001626628"/>
    </source>
</evidence>
<evidence type="ECO:0000256" key="1">
    <source>
        <dbReference type="SAM" id="MobiDB-lite"/>
    </source>
</evidence>
<feature type="transmembrane region" description="Helical" evidence="2">
    <location>
        <begin position="68"/>
        <end position="86"/>
    </location>
</feature>
<accession>A0ABZ2QFI1</accession>
<keyword evidence="2" id="KW-0812">Transmembrane</keyword>
<proteinExistence type="predicted"/>
<keyword evidence="2" id="KW-1133">Transmembrane helix</keyword>
<evidence type="ECO:0000313" key="3">
    <source>
        <dbReference type="EMBL" id="WXK75269.1"/>
    </source>
</evidence>
<name>A0ABZ2QFI1_9ACTN</name>
<feature type="transmembrane region" description="Helical" evidence="2">
    <location>
        <begin position="166"/>
        <end position="188"/>
    </location>
</feature>
<evidence type="ECO:0000256" key="2">
    <source>
        <dbReference type="SAM" id="Phobius"/>
    </source>
</evidence>
<feature type="transmembrane region" description="Helical" evidence="2">
    <location>
        <begin position="40"/>
        <end position="61"/>
    </location>
</feature>
<gene>
    <name evidence="3" type="ORF">WAB15_04370</name>
</gene>
<evidence type="ECO:0008006" key="5">
    <source>
        <dbReference type="Google" id="ProtNLM"/>
    </source>
</evidence>
<feature type="compositionally biased region" description="Basic and acidic residues" evidence="1">
    <location>
        <begin position="1"/>
        <end position="11"/>
    </location>
</feature>
<organism evidence="3 4">
    <name type="scientific">Streptomyces sirii</name>
    <dbReference type="NCBI Taxonomy" id="3127701"/>
    <lineage>
        <taxon>Bacteria</taxon>
        <taxon>Bacillati</taxon>
        <taxon>Actinomycetota</taxon>
        <taxon>Actinomycetes</taxon>
        <taxon>Kitasatosporales</taxon>
        <taxon>Streptomycetaceae</taxon>
        <taxon>Streptomyces</taxon>
    </lineage>
</organism>
<dbReference type="RefSeq" id="WP_407285398.1">
    <property type="nucleotide sequence ID" value="NZ_CP147982.1"/>
</dbReference>
<reference evidence="3 4" key="1">
    <citation type="submission" date="2024-03" db="EMBL/GenBank/DDBJ databases">
        <title>The complete genome of Streptomyces sirii sp.nov.</title>
        <authorList>
            <person name="Zakalyukina Y.V."/>
            <person name="Belik A.R."/>
            <person name="Biryukov M.V."/>
            <person name="Baturina O.A."/>
            <person name="Kabilov M.R."/>
        </authorList>
    </citation>
    <scope>NUCLEOTIDE SEQUENCE [LARGE SCALE GENOMIC DNA]</scope>
    <source>
        <strain evidence="3 4">BP-8</strain>
    </source>
</reference>
<keyword evidence="4" id="KW-1185">Reference proteome</keyword>
<feature type="region of interest" description="Disordered" evidence="1">
    <location>
        <begin position="1"/>
        <end position="33"/>
    </location>
</feature>
<feature type="transmembrane region" description="Helical" evidence="2">
    <location>
        <begin position="137"/>
        <end position="159"/>
    </location>
</feature>
<dbReference type="EMBL" id="CP147982">
    <property type="protein sequence ID" value="WXK75269.1"/>
    <property type="molecule type" value="Genomic_DNA"/>
</dbReference>
<keyword evidence="2" id="KW-0472">Membrane</keyword>
<dbReference type="Proteomes" id="UP001626628">
    <property type="component" value="Chromosome"/>
</dbReference>
<protein>
    <recommendedName>
        <fullName evidence="5">Integral membrane protein</fullName>
    </recommendedName>
</protein>